<keyword evidence="2" id="KW-1185">Reference proteome</keyword>
<dbReference type="eggNOG" id="ENOG5031BV6">
    <property type="taxonomic scope" value="Bacteria"/>
</dbReference>
<name>A0A074TJY8_9RHOB</name>
<dbReference type="SUPFAM" id="SSF88659">
    <property type="entry name" value="Sigma3 and sigma4 domains of RNA polymerase sigma factors"/>
    <property type="match status" value="1"/>
</dbReference>
<dbReference type="EMBL" id="JHEH01000016">
    <property type="protein sequence ID" value="KEP69283.1"/>
    <property type="molecule type" value="Genomic_DNA"/>
</dbReference>
<accession>A0A074TJY8</accession>
<evidence type="ECO:0000313" key="2">
    <source>
        <dbReference type="Proteomes" id="UP000027725"/>
    </source>
</evidence>
<reference evidence="1 2" key="1">
    <citation type="submission" date="2014-03" db="EMBL/GenBank/DDBJ databases">
        <title>The draft genome sequence of Thioclava dalianensis DLFJ1-1.</title>
        <authorList>
            <person name="Lai Q."/>
            <person name="Shao Z."/>
        </authorList>
    </citation>
    <scope>NUCLEOTIDE SEQUENCE [LARGE SCALE GENOMIC DNA]</scope>
    <source>
        <strain evidence="1 2">DLFJ1-1</strain>
    </source>
</reference>
<protein>
    <submittedName>
        <fullName evidence="1">Uncharacterized protein</fullName>
    </submittedName>
</protein>
<dbReference type="OrthoDB" id="7874076at2"/>
<dbReference type="Proteomes" id="UP000027725">
    <property type="component" value="Unassembled WGS sequence"/>
</dbReference>
<gene>
    <name evidence="1" type="ORF">DL1_05025</name>
</gene>
<dbReference type="InterPro" id="IPR013324">
    <property type="entry name" value="RNA_pol_sigma_r3/r4-like"/>
</dbReference>
<proteinExistence type="predicted"/>
<organism evidence="1 2">
    <name type="scientific">Thioclava dalianensis</name>
    <dbReference type="NCBI Taxonomy" id="1185766"/>
    <lineage>
        <taxon>Bacteria</taxon>
        <taxon>Pseudomonadati</taxon>
        <taxon>Pseudomonadota</taxon>
        <taxon>Alphaproteobacteria</taxon>
        <taxon>Rhodobacterales</taxon>
        <taxon>Paracoccaceae</taxon>
        <taxon>Thioclava</taxon>
    </lineage>
</organism>
<dbReference type="AlphaFoldDB" id="A0A074TJY8"/>
<dbReference type="STRING" id="1185766.SAMN05216224_10153"/>
<comment type="caution">
    <text evidence="1">The sequence shown here is derived from an EMBL/GenBank/DDBJ whole genome shotgun (WGS) entry which is preliminary data.</text>
</comment>
<evidence type="ECO:0000313" key="1">
    <source>
        <dbReference type="EMBL" id="KEP69283.1"/>
    </source>
</evidence>
<sequence>MFADTILSKVDKVVRGILLRAERPEGEIPAVNCTHMDEAESATERACVAVLRTLPEDEFQILALTYGLTGKAPKPPHRAADILGWGLARTMTIGEGALLHLRNNADSRAAFEPLLIALHLRLLDVAERICELRLSGAPRRLRDEELNQFWRALSPVERLCLRGYGTGERNEMQRALEKRAAGLIRPPIH</sequence>
<dbReference type="RefSeq" id="WP_038066992.1">
    <property type="nucleotide sequence ID" value="NZ_FOVB01000001.1"/>
</dbReference>